<evidence type="ECO:0000256" key="3">
    <source>
        <dbReference type="ARBA" id="ARBA00011991"/>
    </source>
</evidence>
<keyword evidence="7 10" id="KW-0808">Transferase</keyword>
<comment type="pathway">
    <text evidence="1">Nucleoside biosynthesis; alpha-ribazole biosynthesis; alpha-ribazole from 5,6-dimethylbenzimidazole: step 1/2.</text>
</comment>
<evidence type="ECO:0000313" key="11">
    <source>
        <dbReference type="Proteomes" id="UP000032515"/>
    </source>
</evidence>
<accession>A0A0D7F2I2</accession>
<dbReference type="PANTHER" id="PTHR43463">
    <property type="entry name" value="NICOTINATE-NUCLEOTIDE--DIMETHYLBENZIMIDAZOLE PHOSPHORIBOSYLTRANSFERASE"/>
    <property type="match status" value="1"/>
</dbReference>
<dbReference type="AlphaFoldDB" id="A0A0D7F2I2"/>
<reference evidence="10 11" key="1">
    <citation type="submission" date="2014-11" db="EMBL/GenBank/DDBJ databases">
        <title>Genomics and ecophysiology of heterotrophic nitrogen fixing bacteria isolated from estuarine surface water.</title>
        <authorList>
            <person name="Bentzon-Tilia M."/>
            <person name="Severin I."/>
            <person name="Hansen L.H."/>
            <person name="Riemann L."/>
        </authorList>
    </citation>
    <scope>NUCLEOTIDE SEQUENCE [LARGE SCALE GENOMIC DNA]</scope>
    <source>
        <strain evidence="10 11">BAL398</strain>
    </source>
</reference>
<evidence type="ECO:0000256" key="7">
    <source>
        <dbReference type="ARBA" id="ARBA00022679"/>
    </source>
</evidence>
<evidence type="ECO:0000256" key="1">
    <source>
        <dbReference type="ARBA" id="ARBA00005049"/>
    </source>
</evidence>
<evidence type="ECO:0000256" key="4">
    <source>
        <dbReference type="ARBA" id="ARBA00015486"/>
    </source>
</evidence>
<keyword evidence="5" id="KW-0169">Cobalamin biosynthesis</keyword>
<protein>
    <recommendedName>
        <fullName evidence="4">Nicotinate-nucleotide--dimethylbenzimidazole phosphoribosyltransferase</fullName>
        <ecNumber evidence="3">2.4.2.21</ecNumber>
    </recommendedName>
    <alternativeName>
        <fullName evidence="8">N(1)-alpha-phosphoribosyltransferase</fullName>
    </alternativeName>
</protein>
<gene>
    <name evidence="10" type="ORF">OO17_05185</name>
</gene>
<dbReference type="UniPathway" id="UPA00061">
    <property type="reaction ID" value="UER00516"/>
</dbReference>
<organism evidence="10 11">
    <name type="scientific">Rhodopseudomonas palustris</name>
    <dbReference type="NCBI Taxonomy" id="1076"/>
    <lineage>
        <taxon>Bacteria</taxon>
        <taxon>Pseudomonadati</taxon>
        <taxon>Pseudomonadota</taxon>
        <taxon>Alphaproteobacteria</taxon>
        <taxon>Hyphomicrobiales</taxon>
        <taxon>Nitrobacteraceae</taxon>
        <taxon>Rhodopseudomonas</taxon>
    </lineage>
</organism>
<dbReference type="PANTHER" id="PTHR43463:SF1">
    <property type="entry name" value="NICOTINATE-NUCLEOTIDE--DIMETHYLBENZIMIDAZOLE PHOSPHORIBOSYLTRANSFERASE"/>
    <property type="match status" value="1"/>
</dbReference>
<dbReference type="GO" id="GO:0008939">
    <property type="term" value="F:nicotinate-nucleotide-dimethylbenzimidazole phosphoribosyltransferase activity"/>
    <property type="evidence" value="ECO:0007669"/>
    <property type="project" value="UniProtKB-EC"/>
</dbReference>
<dbReference type="EC" id="2.4.2.21" evidence="3"/>
<name>A0A0D7F2I2_RHOPL</name>
<evidence type="ECO:0000256" key="9">
    <source>
        <dbReference type="ARBA" id="ARBA00047340"/>
    </source>
</evidence>
<dbReference type="Gene3D" id="1.10.1610.10">
    <property type="match status" value="1"/>
</dbReference>
<dbReference type="InterPro" id="IPR003200">
    <property type="entry name" value="Nict_dMeBzImd_PRibTrfase"/>
</dbReference>
<comment type="similarity">
    <text evidence="2">Belongs to the CobT family.</text>
</comment>
<evidence type="ECO:0000256" key="2">
    <source>
        <dbReference type="ARBA" id="ARBA00007110"/>
    </source>
</evidence>
<dbReference type="InterPro" id="IPR036087">
    <property type="entry name" value="Nict_dMeBzImd_PRibTrfase_sf"/>
</dbReference>
<comment type="caution">
    <text evidence="10">The sequence shown here is derived from an EMBL/GenBank/DDBJ whole genome shotgun (WGS) entry which is preliminary data.</text>
</comment>
<dbReference type="GO" id="GO:0009236">
    <property type="term" value="P:cobalamin biosynthetic process"/>
    <property type="evidence" value="ECO:0007669"/>
    <property type="project" value="UniProtKB-KW"/>
</dbReference>
<sequence length="113" mass="12112">MPSHSPSIEPFPLPIAPLDRAPAQLLRARIDGKAKPRGSLGRLEELAIQLGLIWHPLPPRAERAVVFVFAADHGMAAEGVSLYPASVTRAMVETYLAGRAGINVLARATNVEL</sequence>
<dbReference type="Gene3D" id="3.40.50.10210">
    <property type="match status" value="1"/>
</dbReference>
<feature type="non-terminal residue" evidence="10">
    <location>
        <position position="113"/>
    </location>
</feature>
<dbReference type="Pfam" id="PF02277">
    <property type="entry name" value="DBI_PRT"/>
    <property type="match status" value="1"/>
</dbReference>
<evidence type="ECO:0000256" key="8">
    <source>
        <dbReference type="ARBA" id="ARBA00030686"/>
    </source>
</evidence>
<dbReference type="EMBL" id="JXXE01000095">
    <property type="protein sequence ID" value="KIZ47293.1"/>
    <property type="molecule type" value="Genomic_DNA"/>
</dbReference>
<evidence type="ECO:0000256" key="5">
    <source>
        <dbReference type="ARBA" id="ARBA00022573"/>
    </source>
</evidence>
<dbReference type="SUPFAM" id="SSF52733">
    <property type="entry name" value="Nicotinate mononucleotide:5,6-dimethylbenzimidazole phosphoribosyltransferase (CobT)"/>
    <property type="match status" value="1"/>
</dbReference>
<proteinExistence type="inferred from homology"/>
<comment type="catalytic activity">
    <reaction evidence="9">
        <text>5,6-dimethylbenzimidazole + nicotinate beta-D-ribonucleotide = alpha-ribazole 5'-phosphate + nicotinate + H(+)</text>
        <dbReference type="Rhea" id="RHEA:11196"/>
        <dbReference type="ChEBI" id="CHEBI:15378"/>
        <dbReference type="ChEBI" id="CHEBI:15890"/>
        <dbReference type="ChEBI" id="CHEBI:32544"/>
        <dbReference type="ChEBI" id="CHEBI:57502"/>
        <dbReference type="ChEBI" id="CHEBI:57918"/>
        <dbReference type="EC" id="2.4.2.21"/>
    </reaction>
</comment>
<dbReference type="Proteomes" id="UP000032515">
    <property type="component" value="Unassembled WGS sequence"/>
</dbReference>
<dbReference type="OrthoDB" id="9781491at2"/>
<dbReference type="InterPro" id="IPR023195">
    <property type="entry name" value="Nict_dMeBzImd_PRibTrfase_N"/>
</dbReference>
<evidence type="ECO:0000256" key="6">
    <source>
        <dbReference type="ARBA" id="ARBA00022676"/>
    </source>
</evidence>
<evidence type="ECO:0000313" key="10">
    <source>
        <dbReference type="EMBL" id="KIZ47293.1"/>
    </source>
</evidence>
<keyword evidence="6 10" id="KW-0328">Glycosyltransferase</keyword>
<dbReference type="RefSeq" id="WP_160297916.1">
    <property type="nucleotide sequence ID" value="NZ_JXXE01000095.1"/>
</dbReference>